<evidence type="ECO:0000313" key="3">
    <source>
        <dbReference type="Proteomes" id="UP001497472"/>
    </source>
</evidence>
<feature type="signal peptide" evidence="1">
    <location>
        <begin position="1"/>
        <end position="19"/>
    </location>
</feature>
<evidence type="ECO:0000256" key="1">
    <source>
        <dbReference type="SAM" id="SignalP"/>
    </source>
</evidence>
<evidence type="ECO:0008006" key="4">
    <source>
        <dbReference type="Google" id="ProtNLM"/>
    </source>
</evidence>
<evidence type="ECO:0000313" key="2">
    <source>
        <dbReference type="EMBL" id="CAK1551601.1"/>
    </source>
</evidence>
<dbReference type="AlphaFoldDB" id="A0AAV1JRU7"/>
<comment type="caution">
    <text evidence="2">The sequence shown here is derived from an EMBL/GenBank/DDBJ whole genome shotgun (WGS) entry which is preliminary data.</text>
</comment>
<name>A0AAV1JRU7_9NEOP</name>
<organism evidence="2 3">
    <name type="scientific">Leptosia nina</name>
    <dbReference type="NCBI Taxonomy" id="320188"/>
    <lineage>
        <taxon>Eukaryota</taxon>
        <taxon>Metazoa</taxon>
        <taxon>Ecdysozoa</taxon>
        <taxon>Arthropoda</taxon>
        <taxon>Hexapoda</taxon>
        <taxon>Insecta</taxon>
        <taxon>Pterygota</taxon>
        <taxon>Neoptera</taxon>
        <taxon>Endopterygota</taxon>
        <taxon>Lepidoptera</taxon>
        <taxon>Glossata</taxon>
        <taxon>Ditrysia</taxon>
        <taxon>Papilionoidea</taxon>
        <taxon>Pieridae</taxon>
        <taxon>Pierinae</taxon>
        <taxon>Leptosia</taxon>
    </lineage>
</organism>
<sequence>MKFTLFALFVFALVALAHGAPADELEVPTGAVVTATESSEAIELFGAGASRSRQRICTIQLCRAVCGSLGFRWARCTPQRICQCRN</sequence>
<accession>A0AAV1JRU7</accession>
<keyword evidence="3" id="KW-1185">Reference proteome</keyword>
<dbReference type="Proteomes" id="UP001497472">
    <property type="component" value="Unassembled WGS sequence"/>
</dbReference>
<protein>
    <recommendedName>
        <fullName evidence="4">Defensin</fullName>
    </recommendedName>
</protein>
<gene>
    <name evidence="2" type="ORF">LNINA_LOCUS10724</name>
</gene>
<keyword evidence="1" id="KW-0732">Signal</keyword>
<reference evidence="2 3" key="1">
    <citation type="submission" date="2023-11" db="EMBL/GenBank/DDBJ databases">
        <authorList>
            <person name="Okamura Y."/>
        </authorList>
    </citation>
    <scope>NUCLEOTIDE SEQUENCE [LARGE SCALE GENOMIC DNA]</scope>
</reference>
<dbReference type="EMBL" id="CAVLEF010000132">
    <property type="protein sequence ID" value="CAK1551601.1"/>
    <property type="molecule type" value="Genomic_DNA"/>
</dbReference>
<proteinExistence type="predicted"/>
<feature type="chain" id="PRO_5043751720" description="Defensin" evidence="1">
    <location>
        <begin position="20"/>
        <end position="86"/>
    </location>
</feature>